<dbReference type="AlphaFoldDB" id="A0A6J1PE97"/>
<keyword evidence="6 10" id="KW-1133">Transmembrane helix</keyword>
<keyword evidence="9" id="KW-0807">Transducer</keyword>
<dbReference type="GO" id="GO:0007165">
    <property type="term" value="P:signal transduction"/>
    <property type="evidence" value="ECO:0007669"/>
    <property type="project" value="UniProtKB-KW"/>
</dbReference>
<evidence type="ECO:0000256" key="4">
    <source>
        <dbReference type="ARBA" id="ARBA00022692"/>
    </source>
</evidence>
<feature type="transmembrane region" description="Helical" evidence="10">
    <location>
        <begin position="103"/>
        <end position="129"/>
    </location>
</feature>
<feature type="transmembrane region" description="Helical" evidence="10">
    <location>
        <begin position="73"/>
        <end position="91"/>
    </location>
</feature>
<dbReference type="Proteomes" id="UP000504618">
    <property type="component" value="Unplaced"/>
</dbReference>
<dbReference type="OrthoDB" id="7634903at2759"/>
<protein>
    <submittedName>
        <fullName evidence="12">Odorant receptor 43a-like</fullName>
    </submittedName>
</protein>
<name>A0A6J1PE97_9HYME</name>
<gene>
    <name evidence="12" type="primary">LOC112452018</name>
</gene>
<keyword evidence="3" id="KW-0716">Sensory transduction</keyword>
<reference evidence="12" key="1">
    <citation type="submission" date="2025-08" db="UniProtKB">
        <authorList>
            <consortium name="RefSeq"/>
        </authorList>
    </citation>
    <scope>IDENTIFICATION</scope>
    <source>
        <tissue evidence="12">Whole body</tissue>
    </source>
</reference>
<evidence type="ECO:0000313" key="11">
    <source>
        <dbReference type="Proteomes" id="UP000504618"/>
    </source>
</evidence>
<evidence type="ECO:0000256" key="7">
    <source>
        <dbReference type="ARBA" id="ARBA00023136"/>
    </source>
</evidence>
<evidence type="ECO:0000256" key="8">
    <source>
        <dbReference type="ARBA" id="ARBA00023170"/>
    </source>
</evidence>
<dbReference type="RefSeq" id="XP_024867773.1">
    <property type="nucleotide sequence ID" value="XM_025012005.1"/>
</dbReference>
<dbReference type="PANTHER" id="PTHR21137">
    <property type="entry name" value="ODORANT RECEPTOR"/>
    <property type="match status" value="1"/>
</dbReference>
<dbReference type="PANTHER" id="PTHR21137:SF35">
    <property type="entry name" value="ODORANT RECEPTOR 19A-RELATED"/>
    <property type="match status" value="1"/>
</dbReference>
<comment type="subcellular location">
    <subcellularLocation>
        <location evidence="1">Cell membrane</location>
        <topology evidence="1">Multi-pass membrane protein</topology>
    </subcellularLocation>
</comment>
<accession>A0A6J1PE97</accession>
<dbReference type="GeneID" id="112452018"/>
<evidence type="ECO:0000256" key="5">
    <source>
        <dbReference type="ARBA" id="ARBA00022725"/>
    </source>
</evidence>
<evidence type="ECO:0000256" key="2">
    <source>
        <dbReference type="ARBA" id="ARBA00022475"/>
    </source>
</evidence>
<evidence type="ECO:0000256" key="6">
    <source>
        <dbReference type="ARBA" id="ARBA00022989"/>
    </source>
</evidence>
<evidence type="ECO:0000313" key="12">
    <source>
        <dbReference type="RefSeq" id="XP_024867773.1"/>
    </source>
</evidence>
<keyword evidence="2" id="KW-1003">Cell membrane</keyword>
<proteinExistence type="predicted"/>
<evidence type="ECO:0000256" key="1">
    <source>
        <dbReference type="ARBA" id="ARBA00004651"/>
    </source>
</evidence>
<dbReference type="GO" id="GO:0005549">
    <property type="term" value="F:odorant binding"/>
    <property type="evidence" value="ECO:0007669"/>
    <property type="project" value="InterPro"/>
</dbReference>
<dbReference type="GO" id="GO:0005886">
    <property type="term" value="C:plasma membrane"/>
    <property type="evidence" value="ECO:0007669"/>
    <property type="project" value="UniProtKB-SubCell"/>
</dbReference>
<keyword evidence="4 10" id="KW-0812">Transmembrane</keyword>
<dbReference type="GO" id="GO:0004984">
    <property type="term" value="F:olfactory receptor activity"/>
    <property type="evidence" value="ECO:0007669"/>
    <property type="project" value="InterPro"/>
</dbReference>
<organism evidence="11 12">
    <name type="scientific">Temnothorax curvispinosus</name>
    <dbReference type="NCBI Taxonomy" id="300111"/>
    <lineage>
        <taxon>Eukaryota</taxon>
        <taxon>Metazoa</taxon>
        <taxon>Ecdysozoa</taxon>
        <taxon>Arthropoda</taxon>
        <taxon>Hexapoda</taxon>
        <taxon>Insecta</taxon>
        <taxon>Pterygota</taxon>
        <taxon>Neoptera</taxon>
        <taxon>Endopterygota</taxon>
        <taxon>Hymenoptera</taxon>
        <taxon>Apocrita</taxon>
        <taxon>Aculeata</taxon>
        <taxon>Formicoidea</taxon>
        <taxon>Formicidae</taxon>
        <taxon>Myrmicinae</taxon>
        <taxon>Temnothorax</taxon>
    </lineage>
</organism>
<dbReference type="Pfam" id="PF02949">
    <property type="entry name" value="7tm_6"/>
    <property type="match status" value="1"/>
</dbReference>
<keyword evidence="5" id="KW-0552">Olfaction</keyword>
<evidence type="ECO:0000256" key="10">
    <source>
        <dbReference type="SAM" id="Phobius"/>
    </source>
</evidence>
<dbReference type="InterPro" id="IPR004117">
    <property type="entry name" value="7tm6_olfct_rcpt"/>
</dbReference>
<keyword evidence="8" id="KW-0675">Receptor</keyword>
<keyword evidence="11" id="KW-1185">Reference proteome</keyword>
<sequence>MITSSVYTGTDSFMGYLVFHICGQLENFRTRILNLDKFSHFEEALSSSVQDHIRLIRCIKIIDNTFNLMLLSLLVYFGILFALFGFLFITITTQGRNLSIARLIYILTAFITGFTHMCLYCVIGEFLVIQCDGIYEATYHYKWYNLKPRQARNLLIIMMLANKPLHLTAGKLFPMTMATFCNLLKTSGGYISVLLAHRN</sequence>
<evidence type="ECO:0000256" key="9">
    <source>
        <dbReference type="ARBA" id="ARBA00023224"/>
    </source>
</evidence>
<evidence type="ECO:0000256" key="3">
    <source>
        <dbReference type="ARBA" id="ARBA00022606"/>
    </source>
</evidence>
<keyword evidence="7 10" id="KW-0472">Membrane</keyword>